<evidence type="ECO:0000313" key="3">
    <source>
        <dbReference type="EMBL" id="GAA5495905.1"/>
    </source>
</evidence>
<sequence length="270" mass="27700">MESAPSSIILTITTAALTSAFCNAAVVTYAEYDFGTGYTTSDSPSYSTADTSGNGGANLGTGSTGWAILDDGVSGNAFRQIGTTSGYQYMQNTSLLSAMPDQNWGIGLYFRVANAGQSSGIVMQLNGGGNGSPLINMEITAGNIYRTSISGNGNSFNYNSTFAADSGATVGEWDHLALINVNGSTAFYLNGVQVGNAQANAIDLGQINFAIKAGGSGELNNGDFDYFKAVTFDSSDTAADALSALAVPEPSSTALIGLAGLGFILRRKRA</sequence>
<dbReference type="Pfam" id="PF07589">
    <property type="entry name" value="PEP-CTERM"/>
    <property type="match status" value="1"/>
</dbReference>
<dbReference type="SUPFAM" id="SSF49899">
    <property type="entry name" value="Concanavalin A-like lectins/glucanases"/>
    <property type="match status" value="1"/>
</dbReference>
<dbReference type="InterPro" id="IPR013320">
    <property type="entry name" value="ConA-like_dom_sf"/>
</dbReference>
<dbReference type="Gene3D" id="2.60.120.200">
    <property type="match status" value="1"/>
</dbReference>
<organism evidence="3 4">
    <name type="scientific">Rubritalea halochordaticola</name>
    <dbReference type="NCBI Taxonomy" id="714537"/>
    <lineage>
        <taxon>Bacteria</taxon>
        <taxon>Pseudomonadati</taxon>
        <taxon>Verrucomicrobiota</taxon>
        <taxon>Verrucomicrobiia</taxon>
        <taxon>Verrucomicrobiales</taxon>
        <taxon>Rubritaleaceae</taxon>
        <taxon>Rubritalea</taxon>
    </lineage>
</organism>
<dbReference type="NCBIfam" id="TIGR02595">
    <property type="entry name" value="PEP_CTERM"/>
    <property type="match status" value="1"/>
</dbReference>
<evidence type="ECO:0000313" key="4">
    <source>
        <dbReference type="Proteomes" id="UP001424741"/>
    </source>
</evidence>
<keyword evidence="1" id="KW-0732">Signal</keyword>
<evidence type="ECO:0000259" key="2">
    <source>
        <dbReference type="Pfam" id="PF07589"/>
    </source>
</evidence>
<accession>A0ABP9V1Q1</accession>
<reference evidence="3 4" key="1">
    <citation type="submission" date="2024-02" db="EMBL/GenBank/DDBJ databases">
        <title>Rubritalea halochordaticola NBRC 107102.</title>
        <authorList>
            <person name="Ichikawa N."/>
            <person name="Katano-Makiyama Y."/>
            <person name="Hidaka K."/>
        </authorList>
    </citation>
    <scope>NUCLEOTIDE SEQUENCE [LARGE SCALE GENOMIC DNA]</scope>
    <source>
        <strain evidence="3 4">NBRC 107102</strain>
    </source>
</reference>
<feature type="chain" id="PRO_5046180796" description="Ice-binding protein C-terminal domain-containing protein" evidence="1">
    <location>
        <begin position="25"/>
        <end position="270"/>
    </location>
</feature>
<dbReference type="InterPro" id="IPR013424">
    <property type="entry name" value="Ice-binding_C"/>
</dbReference>
<dbReference type="Proteomes" id="UP001424741">
    <property type="component" value="Unassembled WGS sequence"/>
</dbReference>
<dbReference type="Pfam" id="PF13385">
    <property type="entry name" value="Laminin_G_3"/>
    <property type="match status" value="1"/>
</dbReference>
<comment type="caution">
    <text evidence="3">The sequence shown here is derived from an EMBL/GenBank/DDBJ whole genome shotgun (WGS) entry which is preliminary data.</text>
</comment>
<name>A0ABP9V1Q1_9BACT</name>
<dbReference type="EMBL" id="BAABRL010000006">
    <property type="protein sequence ID" value="GAA5495905.1"/>
    <property type="molecule type" value="Genomic_DNA"/>
</dbReference>
<gene>
    <name evidence="3" type="ORF">Rhal01_02086</name>
</gene>
<feature type="signal peptide" evidence="1">
    <location>
        <begin position="1"/>
        <end position="24"/>
    </location>
</feature>
<feature type="domain" description="Ice-binding protein C-terminal" evidence="2">
    <location>
        <begin position="246"/>
        <end position="268"/>
    </location>
</feature>
<evidence type="ECO:0000256" key="1">
    <source>
        <dbReference type="SAM" id="SignalP"/>
    </source>
</evidence>
<protein>
    <recommendedName>
        <fullName evidence="2">Ice-binding protein C-terminal domain-containing protein</fullName>
    </recommendedName>
</protein>
<dbReference type="RefSeq" id="WP_346188641.1">
    <property type="nucleotide sequence ID" value="NZ_BAABRL010000006.1"/>
</dbReference>
<proteinExistence type="predicted"/>
<keyword evidence="4" id="KW-1185">Reference proteome</keyword>